<reference evidence="2" key="1">
    <citation type="journal article" date="2024" name="Proc. Natl. Acad. Sci. U.S.A.">
        <title>Extraordinary preservation of gene collinearity over three hundred million years revealed in homosporous lycophytes.</title>
        <authorList>
            <person name="Li C."/>
            <person name="Wickell D."/>
            <person name="Kuo L.Y."/>
            <person name="Chen X."/>
            <person name="Nie B."/>
            <person name="Liao X."/>
            <person name="Peng D."/>
            <person name="Ji J."/>
            <person name="Jenkins J."/>
            <person name="Williams M."/>
            <person name="Shu S."/>
            <person name="Plott C."/>
            <person name="Barry K."/>
            <person name="Rajasekar S."/>
            <person name="Grimwood J."/>
            <person name="Han X."/>
            <person name="Sun S."/>
            <person name="Hou Z."/>
            <person name="He W."/>
            <person name="Dai G."/>
            <person name="Sun C."/>
            <person name="Schmutz J."/>
            <person name="Leebens-Mack J.H."/>
            <person name="Li F.W."/>
            <person name="Wang L."/>
        </authorList>
    </citation>
    <scope>NUCLEOTIDE SEQUENCE [LARGE SCALE GENOMIC DNA]</scope>
    <source>
        <strain evidence="2">cv. PW_Plant_1</strain>
    </source>
</reference>
<gene>
    <name evidence="1" type="ORF">O6H91_04G040300</name>
</gene>
<dbReference type="Proteomes" id="UP001162992">
    <property type="component" value="Chromosome 4"/>
</dbReference>
<accession>A0ACC2DW33</accession>
<proteinExistence type="predicted"/>
<name>A0ACC2DW33_DIPCM</name>
<evidence type="ECO:0000313" key="2">
    <source>
        <dbReference type="Proteomes" id="UP001162992"/>
    </source>
</evidence>
<dbReference type="EMBL" id="CM055095">
    <property type="protein sequence ID" value="KAJ7558461.1"/>
    <property type="molecule type" value="Genomic_DNA"/>
</dbReference>
<protein>
    <submittedName>
        <fullName evidence="1">Uncharacterized protein</fullName>
    </submittedName>
</protein>
<sequence length="327" mass="36019">MSQESQFAYIYQNGPYDVELIDSSESFQDSIRRSTTTKKTLHTILTPPKPLLVAVPQHAGEFPVIMLQHGFVLKNYFYRQLMQHIASHGSIVIAPQMYDFAAADATPEINEAAAVINWLPNGLIPFLGDGRKAKPDFNKLALIGHSRGGKVVFALALGLAKLDLKICAVIGLDPVDGTSNKVQTQPHVLRFSEYSFNFDFPTLVVGAGLGCLKRNLLFPPCAPEGVSHKAFFHDCGSPAFHFVAPEYGHMDFLDDQTQGTRGKITYCLCKNGPSRSPMRKFSGGIVVAFLLAVFDRKCEAFYDAIQNYSLNAPVKLEQPESHGDLPI</sequence>
<comment type="caution">
    <text evidence="1">The sequence shown here is derived from an EMBL/GenBank/DDBJ whole genome shotgun (WGS) entry which is preliminary data.</text>
</comment>
<evidence type="ECO:0000313" key="1">
    <source>
        <dbReference type="EMBL" id="KAJ7558461.1"/>
    </source>
</evidence>
<keyword evidence="2" id="KW-1185">Reference proteome</keyword>
<organism evidence="1 2">
    <name type="scientific">Diphasiastrum complanatum</name>
    <name type="common">Issler's clubmoss</name>
    <name type="synonym">Lycopodium complanatum</name>
    <dbReference type="NCBI Taxonomy" id="34168"/>
    <lineage>
        <taxon>Eukaryota</taxon>
        <taxon>Viridiplantae</taxon>
        <taxon>Streptophyta</taxon>
        <taxon>Embryophyta</taxon>
        <taxon>Tracheophyta</taxon>
        <taxon>Lycopodiopsida</taxon>
        <taxon>Lycopodiales</taxon>
        <taxon>Lycopodiaceae</taxon>
        <taxon>Lycopodioideae</taxon>
        <taxon>Diphasiastrum</taxon>
    </lineage>
</organism>